<sequence length="138" mass="15115">MAWTSHGHHIPGSMTGLPETRPKSIARCGGVRLCRTCQNDMAAFFDEQAEAIEAKTMFKHEKGDIVSEINTNAEGFWTEHLIELTVRLPCSCGDEMVLKTAIPQRDILVAGNPHPALTALMGTVGVLHEIHVLLNSRS</sequence>
<dbReference type="RefSeq" id="YP_009843579.1">
    <property type="nucleotide sequence ID" value="NC_048749.1"/>
</dbReference>
<feature type="region of interest" description="Disordered" evidence="1">
    <location>
        <begin position="1"/>
        <end position="21"/>
    </location>
</feature>
<organism evidence="2 3">
    <name type="scientific">Gordonia phage Rickmore</name>
    <dbReference type="NCBI Taxonomy" id="2507854"/>
    <lineage>
        <taxon>Viruses</taxon>
        <taxon>Duplodnaviria</taxon>
        <taxon>Heunggongvirae</taxon>
        <taxon>Uroviricota</taxon>
        <taxon>Caudoviricetes</taxon>
        <taxon>Deejayvirinae</taxon>
        <taxon>Kenoshavirus</taxon>
        <taxon>Kenoshavirus rickmore</taxon>
    </lineage>
</organism>
<keyword evidence="3" id="KW-1185">Reference proteome</keyword>
<dbReference type="EMBL" id="MK376953">
    <property type="protein sequence ID" value="QAU06316.1"/>
    <property type="molecule type" value="Genomic_DNA"/>
</dbReference>
<protein>
    <submittedName>
        <fullName evidence="2">Uncharacterized protein</fullName>
    </submittedName>
</protein>
<accession>A0A410TB98</accession>
<dbReference type="KEGG" id="vg:55613870"/>
<dbReference type="Proteomes" id="UP000290536">
    <property type="component" value="Segment"/>
</dbReference>
<gene>
    <name evidence="2" type="primary">82</name>
    <name evidence="2" type="ORF">SEA_RICKMORE_82</name>
</gene>
<reference evidence="2 3" key="1">
    <citation type="submission" date="2019-01" db="EMBL/GenBank/DDBJ databases">
        <authorList>
            <person name="Mendiola A."/>
            <person name="Dhungana S."/>
            <person name="Koga A.P."/>
            <person name="Garlena R.A."/>
            <person name="Russell D.A."/>
            <person name="Pope W.H."/>
            <person name="Jacobs-Sera D."/>
            <person name="Hatfull G.F."/>
        </authorList>
    </citation>
    <scope>NUCLEOTIDE SEQUENCE [LARGE SCALE GENOMIC DNA]</scope>
</reference>
<evidence type="ECO:0000313" key="2">
    <source>
        <dbReference type="EMBL" id="QAU06316.1"/>
    </source>
</evidence>
<name>A0A410TB98_9CAUD</name>
<evidence type="ECO:0000313" key="3">
    <source>
        <dbReference type="Proteomes" id="UP000290536"/>
    </source>
</evidence>
<proteinExistence type="predicted"/>
<evidence type="ECO:0000256" key="1">
    <source>
        <dbReference type="SAM" id="MobiDB-lite"/>
    </source>
</evidence>
<dbReference type="GeneID" id="55613870"/>